<keyword evidence="4 5" id="KW-0472">Membrane</keyword>
<comment type="subcellular location">
    <subcellularLocation>
        <location evidence="1">Membrane</location>
        <topology evidence="1">Multi-pass membrane protein</topology>
    </subcellularLocation>
</comment>
<dbReference type="Pfam" id="PF04632">
    <property type="entry name" value="FUSC"/>
    <property type="match status" value="1"/>
</dbReference>
<feature type="transmembrane region" description="Helical" evidence="5">
    <location>
        <begin position="353"/>
        <end position="374"/>
    </location>
</feature>
<proteinExistence type="predicted"/>
<evidence type="ECO:0000313" key="6">
    <source>
        <dbReference type="EMBL" id="MET4568801.1"/>
    </source>
</evidence>
<dbReference type="EMBL" id="JBEPSD010000001">
    <property type="protein sequence ID" value="MET4568801.1"/>
    <property type="molecule type" value="Genomic_DNA"/>
</dbReference>
<keyword evidence="2 5" id="KW-0812">Transmembrane</keyword>
<evidence type="ECO:0000256" key="1">
    <source>
        <dbReference type="ARBA" id="ARBA00004141"/>
    </source>
</evidence>
<feature type="transmembrane region" description="Helical" evidence="5">
    <location>
        <begin position="80"/>
        <end position="99"/>
    </location>
</feature>
<accession>A0ABV2PUU4</accession>
<comment type="caution">
    <text evidence="6">The sequence shown here is derived from an EMBL/GenBank/DDBJ whole genome shotgun (WGS) entry which is preliminary data.</text>
</comment>
<evidence type="ECO:0000256" key="5">
    <source>
        <dbReference type="SAM" id="Phobius"/>
    </source>
</evidence>
<dbReference type="Proteomes" id="UP001549251">
    <property type="component" value="Unassembled WGS sequence"/>
</dbReference>
<organism evidence="6 7">
    <name type="scientific">Rhodanobacter soli</name>
    <dbReference type="NCBI Taxonomy" id="590609"/>
    <lineage>
        <taxon>Bacteria</taxon>
        <taxon>Pseudomonadati</taxon>
        <taxon>Pseudomonadota</taxon>
        <taxon>Gammaproteobacteria</taxon>
        <taxon>Lysobacterales</taxon>
        <taxon>Rhodanobacteraceae</taxon>
        <taxon>Rhodanobacter</taxon>
    </lineage>
</organism>
<feature type="transmembrane region" description="Helical" evidence="5">
    <location>
        <begin position="133"/>
        <end position="155"/>
    </location>
</feature>
<gene>
    <name evidence="6" type="ORF">ABIE04_001128</name>
</gene>
<evidence type="ECO:0000313" key="7">
    <source>
        <dbReference type="Proteomes" id="UP001549251"/>
    </source>
</evidence>
<feature type="transmembrane region" description="Helical" evidence="5">
    <location>
        <begin position="479"/>
        <end position="502"/>
    </location>
</feature>
<feature type="transmembrane region" description="Helical" evidence="5">
    <location>
        <begin position="432"/>
        <end position="449"/>
    </location>
</feature>
<feature type="transmembrane region" description="Helical" evidence="5">
    <location>
        <begin position="106"/>
        <end position="127"/>
    </location>
</feature>
<reference evidence="6 7" key="1">
    <citation type="submission" date="2024-06" db="EMBL/GenBank/DDBJ databases">
        <title>Sorghum-associated microbial communities from plants grown in Nebraska, USA.</title>
        <authorList>
            <person name="Schachtman D."/>
        </authorList>
    </citation>
    <scope>NUCLEOTIDE SEQUENCE [LARGE SCALE GENOMIC DNA]</scope>
    <source>
        <strain evidence="6 7">1757</strain>
    </source>
</reference>
<dbReference type="InterPro" id="IPR006726">
    <property type="entry name" value="PHBA_efflux_AaeB/fusaric-R"/>
</dbReference>
<feature type="transmembrane region" description="Helical" evidence="5">
    <location>
        <begin position="54"/>
        <end position="74"/>
    </location>
</feature>
<keyword evidence="7" id="KW-1185">Reference proteome</keyword>
<feature type="transmembrane region" description="Helical" evidence="5">
    <location>
        <begin position="403"/>
        <end position="426"/>
    </location>
</feature>
<keyword evidence="3 5" id="KW-1133">Transmembrane helix</keyword>
<sequence length="655" mass="71273">MKVALPLLFSVKLFIAAMIAFVIADKIGLPNPYWCVVTCCVVMNPLTGTLRSKAVYRFVGTICGGIVALVLAAMFASIPLLLVVASGLVAAVAFACSVLDRTPRSYGYGLLGITLMLVAVPGATHAQAMFDTAVARVCEIGLGIIVTTIVDSLIVPRSLGPTLRRRLQGWLPDVEAWMNDALTGRLVDAQAEHDRLKIIADITALSVLTGQLRYDPMVSPRELQLALAIQQRLLRLIPAISAIAVRIAHTAPAERAIIDPLLEEAQARLDDAAYDPAELVARLRQLPVAEDEQAHWHRLVRDTLADLVADALRLWREVRRLDAALHDDRTLEPALEQQLQRAAAFPLVPDWSLALRLAGGILVSYVILCSLWWATGWSQGPGAVLLGTVALAFFGAGDDPRPIIAKFGSFVLVAYVAVGILCYGLLPLTHDFPTFMIAMGIFMLPLGFWAASNPMALLLLAMGLSSINLQGFYNPYDFGFYLEAMFGSLVGIYVAFFCCNLFRTLGPAHALIRLAGRERADVLRLSRQASPYARDAYIQRALDRIAAMVLRFKDGDVDQSARLLIQLRAGVNVANLRMTSATLSGDVREASEDLLNGIRRDIDANSPPRILPLIDHALSTVWRAAPHPAHHDLLRSLTGLRLALFGSAPAWQPAT</sequence>
<protein>
    <submittedName>
        <fullName evidence="6">Membrane protein YccC</fullName>
    </submittedName>
</protein>
<dbReference type="PANTHER" id="PTHR31086">
    <property type="entry name" value="ALUMINUM-ACTIVATED MALATE TRANSPORTER 10"/>
    <property type="match status" value="1"/>
</dbReference>
<name>A0ABV2PUU4_9GAMM</name>
<evidence type="ECO:0000256" key="4">
    <source>
        <dbReference type="ARBA" id="ARBA00023136"/>
    </source>
</evidence>
<evidence type="ECO:0000256" key="3">
    <source>
        <dbReference type="ARBA" id="ARBA00022989"/>
    </source>
</evidence>
<dbReference type="RefSeq" id="WP_354547605.1">
    <property type="nucleotide sequence ID" value="NZ_JBEPSD010000001.1"/>
</dbReference>
<evidence type="ECO:0000256" key="2">
    <source>
        <dbReference type="ARBA" id="ARBA00022692"/>
    </source>
</evidence>